<feature type="binding site" evidence="11">
    <location>
        <position position="192"/>
    </location>
    <ligand>
        <name>Ca(2+)</name>
        <dbReference type="ChEBI" id="CHEBI:29108"/>
        <label>2</label>
    </ligand>
</feature>
<dbReference type="GO" id="GO:0020037">
    <property type="term" value="F:heme binding"/>
    <property type="evidence" value="ECO:0007669"/>
    <property type="project" value="UniProtKB-UniRule"/>
</dbReference>
<evidence type="ECO:0000256" key="1">
    <source>
        <dbReference type="ARBA" id="ARBA00006089"/>
    </source>
</evidence>
<gene>
    <name evidence="16" type="ORF">EXIGLDRAFT_741119</name>
</gene>
<proteinExistence type="inferred from homology"/>
<dbReference type="CDD" id="cd00692">
    <property type="entry name" value="ligninase"/>
    <property type="match status" value="1"/>
</dbReference>
<feature type="binding site" evidence="11">
    <location>
        <position position="84"/>
    </location>
    <ligand>
        <name>Ca(2+)</name>
        <dbReference type="ChEBI" id="CHEBI:29108"/>
        <label>1</label>
    </ligand>
</feature>
<feature type="signal peptide" evidence="14">
    <location>
        <begin position="1"/>
        <end position="17"/>
    </location>
</feature>
<dbReference type="InterPro" id="IPR010255">
    <property type="entry name" value="Haem_peroxidase_sf"/>
</dbReference>
<evidence type="ECO:0000256" key="2">
    <source>
        <dbReference type="ARBA" id="ARBA00022559"/>
    </source>
</evidence>
<sequence>MISSALISLVLASGVFALATPRSTCADGTTVKNAACCRFIPIRDALINDVFEGVCGENAHSTVRIAFHDAIGFSRAGGKGGGADGSMIAFDDIELNFPANAGIDEIVEDLEPFALANGISFGDVIHFGSSVALSLCPGAPVVQTFVGRANATAPAPDGTVPDPFNPVTQILARMADAGFSSDEVIALLASHSIAAQDEIEPEIQRAPFDSTPGIFDSQVFLEVQLRGTSFPGNGSHEGQVESPMPGEFRLQSDHEFARDSRTACTWQTFALNQALMAQKFAQAMAKLSLLGQNPNQLTDCTEIIPQAAPAPLKVAFIPAGQTHNDIEQACATQLFPSTLSTQAGTTTSVARVPAQ</sequence>
<feature type="binding site" evidence="11">
    <location>
        <position position="211"/>
    </location>
    <ligand>
        <name>Ca(2+)</name>
        <dbReference type="ChEBI" id="CHEBI:29108"/>
        <label>2</label>
    </ligand>
</feature>
<feature type="disulfide bond" evidence="13">
    <location>
        <begin position="36"/>
        <end position="300"/>
    </location>
</feature>
<dbReference type="PANTHER" id="PTHR31356">
    <property type="entry name" value="THYLAKOID LUMENAL 29 KDA PROTEIN, CHLOROPLASTIC-RELATED"/>
    <property type="match status" value="1"/>
</dbReference>
<dbReference type="InterPro" id="IPR019793">
    <property type="entry name" value="Peroxidases_heam-ligand_BS"/>
</dbReference>
<comment type="similarity">
    <text evidence="1 14">Belongs to the peroxidase family. Ligninase subfamily.</text>
</comment>
<comment type="cofactor">
    <cofactor evidence="11 14">
        <name>Ca(2+)</name>
        <dbReference type="ChEBI" id="CHEBI:29108"/>
    </cofactor>
    <text evidence="11 14">Binds 2 calcium ions per subunit.</text>
</comment>
<keyword evidence="4 11" id="KW-0479">Metal-binding</keyword>
<dbReference type="PROSITE" id="PS00435">
    <property type="entry name" value="PEROXIDASE_1"/>
    <property type="match status" value="1"/>
</dbReference>
<dbReference type="SUPFAM" id="SSF48113">
    <property type="entry name" value="Heme-dependent peroxidases"/>
    <property type="match status" value="1"/>
</dbReference>
<evidence type="ECO:0000256" key="6">
    <source>
        <dbReference type="ARBA" id="ARBA00023002"/>
    </source>
</evidence>
<evidence type="ECO:0000256" key="14">
    <source>
        <dbReference type="RuleBase" id="RU363051"/>
    </source>
</evidence>
<evidence type="ECO:0000256" key="9">
    <source>
        <dbReference type="ARBA" id="ARBA00023180"/>
    </source>
</evidence>
<dbReference type="PROSITE" id="PS50873">
    <property type="entry name" value="PEROXIDASE_4"/>
    <property type="match status" value="1"/>
</dbReference>
<evidence type="ECO:0000256" key="4">
    <source>
        <dbReference type="ARBA" id="ARBA00022723"/>
    </source>
</evidence>
<dbReference type="Proteomes" id="UP000077266">
    <property type="component" value="Unassembled WGS sequence"/>
</dbReference>
<dbReference type="PANTHER" id="PTHR31356:SF66">
    <property type="entry name" value="CATALASE-PEROXIDASE"/>
    <property type="match status" value="1"/>
</dbReference>
<keyword evidence="3 11" id="KW-0349">Heme</keyword>
<dbReference type="InterPro" id="IPR044831">
    <property type="entry name" value="Ccp1-like"/>
</dbReference>
<comment type="cofactor">
    <cofactor evidence="11">
        <name>heme b</name>
        <dbReference type="ChEBI" id="CHEBI:60344"/>
    </cofactor>
    <text evidence="11">Binds 1 heme b (iron(II)-protoporphyrin IX) group per subunit.</text>
</comment>
<feature type="binding site" evidence="11">
    <location>
        <position position="209"/>
    </location>
    <ligand>
        <name>Ca(2+)</name>
        <dbReference type="ChEBI" id="CHEBI:29108"/>
        <label>2</label>
    </ligand>
</feature>
<dbReference type="PRINTS" id="PR00462">
    <property type="entry name" value="LIGNINASE"/>
</dbReference>
<evidence type="ECO:0000256" key="5">
    <source>
        <dbReference type="ARBA" id="ARBA00022729"/>
    </source>
</evidence>
<dbReference type="Gene3D" id="1.10.520.10">
    <property type="match status" value="1"/>
</dbReference>
<organism evidence="16 17">
    <name type="scientific">Exidia glandulosa HHB12029</name>
    <dbReference type="NCBI Taxonomy" id="1314781"/>
    <lineage>
        <taxon>Eukaryota</taxon>
        <taxon>Fungi</taxon>
        <taxon>Dikarya</taxon>
        <taxon>Basidiomycota</taxon>
        <taxon>Agaricomycotina</taxon>
        <taxon>Agaricomycetes</taxon>
        <taxon>Auriculariales</taxon>
        <taxon>Exidiaceae</taxon>
        <taxon>Exidia</taxon>
    </lineage>
</organism>
<dbReference type="Pfam" id="PF11895">
    <property type="entry name" value="Peroxidase_ext"/>
    <property type="match status" value="1"/>
</dbReference>
<evidence type="ECO:0000256" key="8">
    <source>
        <dbReference type="ARBA" id="ARBA00023157"/>
    </source>
</evidence>
<dbReference type="InterPro" id="IPR019794">
    <property type="entry name" value="Peroxidases_AS"/>
</dbReference>
<dbReference type="InterPro" id="IPR001621">
    <property type="entry name" value="Ligninase"/>
</dbReference>
<keyword evidence="2 14" id="KW-0575">Peroxidase</keyword>
<evidence type="ECO:0000256" key="13">
    <source>
        <dbReference type="PIRSR" id="PIRSR601621-4"/>
    </source>
</evidence>
<keyword evidence="6 14" id="KW-0560">Oxidoreductase</keyword>
<feature type="binding site" evidence="11">
    <location>
        <position position="86"/>
    </location>
    <ligand>
        <name>Ca(2+)</name>
        <dbReference type="ChEBI" id="CHEBI:29108"/>
        <label>1</label>
    </ligand>
</feature>
<keyword evidence="11 14" id="KW-0106">Calcium</keyword>
<evidence type="ECO:0000256" key="7">
    <source>
        <dbReference type="ARBA" id="ARBA00023004"/>
    </source>
</evidence>
<evidence type="ECO:0000256" key="3">
    <source>
        <dbReference type="ARBA" id="ARBA00022617"/>
    </source>
</evidence>
<evidence type="ECO:0000256" key="10">
    <source>
        <dbReference type="PIRSR" id="PIRSR601621-1"/>
    </source>
</evidence>
<evidence type="ECO:0000256" key="12">
    <source>
        <dbReference type="PIRSR" id="PIRSR601621-3"/>
    </source>
</evidence>
<evidence type="ECO:0000259" key="15">
    <source>
        <dbReference type="PROSITE" id="PS50873"/>
    </source>
</evidence>
<keyword evidence="5 14" id="KW-0732">Signal</keyword>
<dbReference type="GO" id="GO:0004601">
    <property type="term" value="F:peroxidase activity"/>
    <property type="evidence" value="ECO:0007669"/>
    <property type="project" value="UniProtKB-KW"/>
</dbReference>
<keyword evidence="9" id="KW-0325">Glycoprotein</keyword>
<keyword evidence="8 13" id="KW-1015">Disulfide bond</keyword>
<dbReference type="GO" id="GO:0042744">
    <property type="term" value="P:hydrogen peroxide catabolic process"/>
    <property type="evidence" value="ECO:0007669"/>
    <property type="project" value="TreeGrafter"/>
</dbReference>
<feature type="chain" id="PRO_5007748373" description="Peroxidase" evidence="14">
    <location>
        <begin position="18"/>
        <end position="355"/>
    </location>
</feature>
<name>A0A165F9L8_EXIGL</name>
<dbReference type="InterPro" id="IPR002016">
    <property type="entry name" value="Haem_peroxidase"/>
</dbReference>
<dbReference type="PRINTS" id="PR00458">
    <property type="entry name" value="PEROXIDASE"/>
</dbReference>
<dbReference type="STRING" id="1314781.A0A165F9L8"/>
<evidence type="ECO:0000256" key="11">
    <source>
        <dbReference type="PIRSR" id="PIRSR601621-2"/>
    </source>
</evidence>
<dbReference type="GO" id="GO:0000302">
    <property type="term" value="P:response to reactive oxygen species"/>
    <property type="evidence" value="ECO:0007669"/>
    <property type="project" value="TreeGrafter"/>
</dbReference>
<dbReference type="InParanoid" id="A0A165F9L8"/>
<keyword evidence="7 11" id="KW-0408">Iron</keyword>
<feature type="binding site" evidence="11">
    <location>
        <position position="216"/>
    </location>
    <ligand>
        <name>Ca(2+)</name>
        <dbReference type="ChEBI" id="CHEBI:29108"/>
        <label>2</label>
    </ligand>
</feature>
<feature type="disulfide bond" evidence="13">
    <location>
        <begin position="55"/>
        <end position="136"/>
    </location>
</feature>
<protein>
    <recommendedName>
        <fullName evidence="14">Peroxidase</fullName>
        <ecNumber evidence="14">1.11.1.-</ecNumber>
    </recommendedName>
</protein>
<dbReference type="EC" id="1.11.1.-" evidence="14"/>
<feature type="binding site" description="axial binding residue" evidence="11">
    <location>
        <position position="191"/>
    </location>
    <ligand>
        <name>heme b</name>
        <dbReference type="ChEBI" id="CHEBI:60344"/>
    </ligand>
    <ligandPart>
        <name>Fe</name>
        <dbReference type="ChEBI" id="CHEBI:18248"/>
    </ligandPart>
</feature>
<dbReference type="AlphaFoldDB" id="A0A165F9L8"/>
<feature type="binding site" evidence="11">
    <location>
        <position position="69"/>
    </location>
    <ligand>
        <name>Ca(2+)</name>
        <dbReference type="ChEBI" id="CHEBI:29108"/>
        <label>1</label>
    </ligand>
</feature>
<feature type="site" description="Transition state stabilizer" evidence="12">
    <location>
        <position position="64"/>
    </location>
</feature>
<reference evidence="16 17" key="1">
    <citation type="journal article" date="2016" name="Mol. Biol. Evol.">
        <title>Comparative Genomics of Early-Diverging Mushroom-Forming Fungi Provides Insights into the Origins of Lignocellulose Decay Capabilities.</title>
        <authorList>
            <person name="Nagy L.G."/>
            <person name="Riley R."/>
            <person name="Tritt A."/>
            <person name="Adam C."/>
            <person name="Daum C."/>
            <person name="Floudas D."/>
            <person name="Sun H."/>
            <person name="Yadav J.S."/>
            <person name="Pangilinan J."/>
            <person name="Larsson K.H."/>
            <person name="Matsuura K."/>
            <person name="Barry K."/>
            <person name="Labutti K."/>
            <person name="Kuo R."/>
            <person name="Ohm R.A."/>
            <person name="Bhattacharya S.S."/>
            <person name="Shirouzu T."/>
            <person name="Yoshinaga Y."/>
            <person name="Martin F.M."/>
            <person name="Grigoriev I.V."/>
            <person name="Hibbett D.S."/>
        </authorList>
    </citation>
    <scope>NUCLEOTIDE SEQUENCE [LARGE SCALE GENOMIC DNA]</scope>
    <source>
        <strain evidence="16 17">HHB12029</strain>
    </source>
</reference>
<evidence type="ECO:0000313" key="16">
    <source>
        <dbReference type="EMBL" id="KZV88636.1"/>
    </source>
</evidence>
<dbReference type="OrthoDB" id="2113341at2759"/>
<feature type="disulfide bond" evidence="13">
    <location>
        <begin position="264"/>
        <end position="330"/>
    </location>
</feature>
<dbReference type="GO" id="GO:0046872">
    <property type="term" value="F:metal ion binding"/>
    <property type="evidence" value="ECO:0007669"/>
    <property type="project" value="UniProtKB-UniRule"/>
</dbReference>
<evidence type="ECO:0000313" key="17">
    <source>
        <dbReference type="Proteomes" id="UP000077266"/>
    </source>
</evidence>
<accession>A0A165F9L8</accession>
<dbReference type="EMBL" id="KV426095">
    <property type="protein sequence ID" value="KZV88636.1"/>
    <property type="molecule type" value="Genomic_DNA"/>
</dbReference>
<feature type="active site" description="Proton acceptor" evidence="10">
    <location>
        <position position="68"/>
    </location>
</feature>
<feature type="disulfide bond" evidence="13">
    <location>
        <begin position="25"/>
        <end position="37"/>
    </location>
</feature>
<dbReference type="GO" id="GO:0034599">
    <property type="term" value="P:cellular response to oxidative stress"/>
    <property type="evidence" value="ECO:0007669"/>
    <property type="project" value="InterPro"/>
</dbReference>
<feature type="binding site" evidence="11">
    <location>
        <position position="82"/>
    </location>
    <ligand>
        <name>Ca(2+)</name>
        <dbReference type="ChEBI" id="CHEBI:29108"/>
        <label>1</label>
    </ligand>
</feature>
<keyword evidence="17" id="KW-1185">Reference proteome</keyword>
<dbReference type="PROSITE" id="PS00436">
    <property type="entry name" value="PEROXIDASE_2"/>
    <property type="match status" value="1"/>
</dbReference>
<dbReference type="Gene3D" id="1.10.420.10">
    <property type="entry name" value="Peroxidase, domain 2"/>
    <property type="match status" value="1"/>
</dbReference>
<feature type="domain" description="Plant heme peroxidase family profile" evidence="15">
    <location>
        <begin position="103"/>
        <end position="304"/>
    </location>
</feature>
<dbReference type="Pfam" id="PF00141">
    <property type="entry name" value="peroxidase"/>
    <property type="match status" value="1"/>
</dbReference>
<dbReference type="InterPro" id="IPR024589">
    <property type="entry name" value="Ligninase_C"/>
</dbReference>